<evidence type="ECO:0000313" key="2">
    <source>
        <dbReference type="EMBL" id="MFD0784923.1"/>
    </source>
</evidence>
<feature type="compositionally biased region" description="Basic and acidic residues" evidence="1">
    <location>
        <begin position="52"/>
        <end position="61"/>
    </location>
</feature>
<name>A0ABW3A1W4_9ACTN</name>
<feature type="region of interest" description="Disordered" evidence="1">
    <location>
        <begin position="1"/>
        <end position="61"/>
    </location>
</feature>
<evidence type="ECO:0000256" key="1">
    <source>
        <dbReference type="SAM" id="MobiDB-lite"/>
    </source>
</evidence>
<organism evidence="2 3">
    <name type="scientific">Micromonospora azadirachtae</name>
    <dbReference type="NCBI Taxonomy" id="1970735"/>
    <lineage>
        <taxon>Bacteria</taxon>
        <taxon>Bacillati</taxon>
        <taxon>Actinomycetota</taxon>
        <taxon>Actinomycetes</taxon>
        <taxon>Micromonosporales</taxon>
        <taxon>Micromonosporaceae</taxon>
        <taxon>Micromonospora</taxon>
    </lineage>
</organism>
<reference evidence="3" key="1">
    <citation type="journal article" date="2019" name="Int. J. Syst. Evol. Microbiol.">
        <title>The Global Catalogue of Microorganisms (GCM) 10K type strain sequencing project: providing services to taxonomists for standard genome sequencing and annotation.</title>
        <authorList>
            <consortium name="The Broad Institute Genomics Platform"/>
            <consortium name="The Broad Institute Genome Sequencing Center for Infectious Disease"/>
            <person name="Wu L."/>
            <person name="Ma J."/>
        </authorList>
    </citation>
    <scope>NUCLEOTIDE SEQUENCE [LARGE SCALE GENOMIC DNA]</scope>
    <source>
        <strain evidence="3">JCM 32148</strain>
    </source>
</reference>
<feature type="non-terminal residue" evidence="2">
    <location>
        <position position="61"/>
    </location>
</feature>
<keyword evidence="3" id="KW-1185">Reference proteome</keyword>
<gene>
    <name evidence="2" type="ORF">ACFQZ8_13530</name>
</gene>
<evidence type="ECO:0000313" key="3">
    <source>
        <dbReference type="Proteomes" id="UP001597053"/>
    </source>
</evidence>
<protein>
    <submittedName>
        <fullName evidence="2">Uncharacterized protein</fullName>
    </submittedName>
</protein>
<dbReference type="Proteomes" id="UP001597053">
    <property type="component" value="Unassembled WGS sequence"/>
</dbReference>
<accession>A0ABW3A1W4</accession>
<sequence>MEATGVYGWTDPNDPEGANRRSEPPTDEPTWLTDRPAPRSAYLFGDDPEAPADTRHDERPT</sequence>
<proteinExistence type="predicted"/>
<comment type="caution">
    <text evidence="2">The sequence shown here is derived from an EMBL/GenBank/DDBJ whole genome shotgun (WGS) entry which is preliminary data.</text>
</comment>
<dbReference type="EMBL" id="JBHTHM010000600">
    <property type="protein sequence ID" value="MFD0784923.1"/>
    <property type="molecule type" value="Genomic_DNA"/>
</dbReference>